<accession>A0A4R0QAB7</accession>
<keyword evidence="1" id="KW-1133">Transmembrane helix</keyword>
<gene>
    <name evidence="2" type="ORF">EZ456_02210</name>
</gene>
<reference evidence="2 3" key="1">
    <citation type="submission" date="2019-02" db="EMBL/GenBank/DDBJ databases">
        <title>Pedobacter sp. RP-3-21 sp. nov., isolated from Arctic soil.</title>
        <authorList>
            <person name="Dahal R.H."/>
        </authorList>
    </citation>
    <scope>NUCLEOTIDE SEQUENCE [LARGE SCALE GENOMIC DNA]</scope>
    <source>
        <strain evidence="2 3">RP-3-21</strain>
    </source>
</reference>
<name>A0A4R0QAB7_9SPHI</name>
<keyword evidence="1" id="KW-0812">Transmembrane</keyword>
<keyword evidence="3" id="KW-1185">Reference proteome</keyword>
<evidence type="ECO:0000256" key="1">
    <source>
        <dbReference type="SAM" id="Phobius"/>
    </source>
</evidence>
<comment type="caution">
    <text evidence="2">The sequence shown here is derived from an EMBL/GenBank/DDBJ whole genome shotgun (WGS) entry which is preliminary data.</text>
</comment>
<evidence type="ECO:0008006" key="4">
    <source>
        <dbReference type="Google" id="ProtNLM"/>
    </source>
</evidence>
<protein>
    <recommendedName>
        <fullName evidence="4">Lipoprotein</fullName>
    </recommendedName>
</protein>
<dbReference type="EMBL" id="SJSO01000002">
    <property type="protein sequence ID" value="TCD28995.1"/>
    <property type="molecule type" value="Genomic_DNA"/>
</dbReference>
<evidence type="ECO:0000313" key="2">
    <source>
        <dbReference type="EMBL" id="TCD28995.1"/>
    </source>
</evidence>
<sequence>MKIGILRYAYLTLILSVAFMLIGCEQKRHYFNKNDFKQALNICFQDKGFVVMGGFKPKNKYVVSTNYKIADSMSVKGINFYINPDTINRVKKGKLIMVKISYPDLNNIKFNLEYTPGDLYQLRKELRFLYEKDHWKLIDQNSVVADGEFK</sequence>
<dbReference type="Proteomes" id="UP000293925">
    <property type="component" value="Unassembled WGS sequence"/>
</dbReference>
<feature type="transmembrane region" description="Helical" evidence="1">
    <location>
        <begin position="6"/>
        <end position="24"/>
    </location>
</feature>
<keyword evidence="1" id="KW-0472">Membrane</keyword>
<dbReference type="AlphaFoldDB" id="A0A4R0QAB7"/>
<dbReference type="RefSeq" id="WP_131526918.1">
    <property type="nucleotide sequence ID" value="NZ_SJSO01000002.1"/>
</dbReference>
<proteinExistence type="predicted"/>
<organism evidence="2 3">
    <name type="scientific">Pedobacter psychrodurus</name>
    <dbReference type="NCBI Taxonomy" id="2530456"/>
    <lineage>
        <taxon>Bacteria</taxon>
        <taxon>Pseudomonadati</taxon>
        <taxon>Bacteroidota</taxon>
        <taxon>Sphingobacteriia</taxon>
        <taxon>Sphingobacteriales</taxon>
        <taxon>Sphingobacteriaceae</taxon>
        <taxon>Pedobacter</taxon>
    </lineage>
</organism>
<dbReference type="PROSITE" id="PS51257">
    <property type="entry name" value="PROKAR_LIPOPROTEIN"/>
    <property type="match status" value="1"/>
</dbReference>
<evidence type="ECO:0000313" key="3">
    <source>
        <dbReference type="Proteomes" id="UP000293925"/>
    </source>
</evidence>